<dbReference type="CDD" id="cd02966">
    <property type="entry name" value="TlpA_like_family"/>
    <property type="match status" value="1"/>
</dbReference>
<dbReference type="PANTHER" id="PTHR42852">
    <property type="entry name" value="THIOL:DISULFIDE INTERCHANGE PROTEIN DSBE"/>
    <property type="match status" value="1"/>
</dbReference>
<keyword evidence="2" id="KW-0201">Cytochrome c-type biogenesis</keyword>
<dbReference type="InterPro" id="IPR006311">
    <property type="entry name" value="TAT_signal"/>
</dbReference>
<comment type="caution">
    <text evidence="5">The sequence shown here is derived from an EMBL/GenBank/DDBJ whole genome shotgun (WGS) entry which is preliminary data.</text>
</comment>
<dbReference type="SUPFAM" id="SSF52833">
    <property type="entry name" value="Thioredoxin-like"/>
    <property type="match status" value="1"/>
</dbReference>
<dbReference type="InterPro" id="IPR017937">
    <property type="entry name" value="Thioredoxin_CS"/>
</dbReference>
<dbReference type="OrthoDB" id="9811352at2"/>
<dbReference type="Gene3D" id="3.40.30.10">
    <property type="entry name" value="Glutaredoxin"/>
    <property type="match status" value="1"/>
</dbReference>
<dbReference type="Proteomes" id="UP000297564">
    <property type="component" value="Unassembled WGS sequence"/>
</dbReference>
<evidence type="ECO:0000256" key="3">
    <source>
        <dbReference type="ARBA" id="ARBA00023284"/>
    </source>
</evidence>
<dbReference type="GO" id="GO:0017004">
    <property type="term" value="P:cytochrome complex assembly"/>
    <property type="evidence" value="ECO:0007669"/>
    <property type="project" value="UniProtKB-KW"/>
</dbReference>
<organism evidence="5 6">
    <name type="scientific">Ramlibacter rhizophilus</name>
    <dbReference type="NCBI Taxonomy" id="1781167"/>
    <lineage>
        <taxon>Bacteria</taxon>
        <taxon>Pseudomonadati</taxon>
        <taxon>Pseudomonadota</taxon>
        <taxon>Betaproteobacteria</taxon>
        <taxon>Burkholderiales</taxon>
        <taxon>Comamonadaceae</taxon>
        <taxon>Ramlibacter</taxon>
    </lineage>
</organism>
<dbReference type="PROSITE" id="PS00194">
    <property type="entry name" value="THIOREDOXIN_1"/>
    <property type="match status" value="1"/>
</dbReference>
<evidence type="ECO:0000256" key="1">
    <source>
        <dbReference type="ARBA" id="ARBA00004196"/>
    </source>
</evidence>
<keyword evidence="6" id="KW-1185">Reference proteome</keyword>
<evidence type="ECO:0000256" key="2">
    <source>
        <dbReference type="ARBA" id="ARBA00022748"/>
    </source>
</evidence>
<accession>A0A4Z0BU69</accession>
<dbReference type="GO" id="GO:0030313">
    <property type="term" value="C:cell envelope"/>
    <property type="evidence" value="ECO:0007669"/>
    <property type="project" value="UniProtKB-SubCell"/>
</dbReference>
<dbReference type="InterPro" id="IPR036249">
    <property type="entry name" value="Thioredoxin-like_sf"/>
</dbReference>
<dbReference type="InterPro" id="IPR013766">
    <property type="entry name" value="Thioredoxin_domain"/>
</dbReference>
<dbReference type="GO" id="GO:0015036">
    <property type="term" value="F:disulfide oxidoreductase activity"/>
    <property type="evidence" value="ECO:0007669"/>
    <property type="project" value="UniProtKB-ARBA"/>
</dbReference>
<name>A0A4Z0BU69_9BURK</name>
<dbReference type="PROSITE" id="PS51318">
    <property type="entry name" value="TAT"/>
    <property type="match status" value="1"/>
</dbReference>
<feature type="domain" description="Thioredoxin" evidence="4">
    <location>
        <begin position="36"/>
        <end position="180"/>
    </location>
</feature>
<sequence>MARPESRRGLLFAGVAALAGLAGGGLAWWRFRDDSPADERIAPTFWSLRFPTPQDGELRMDAFRGRPLLVNFWATWCPPCVEEMPLLDRFHREHAAAGWQVVGVAVDQAPAVRQFLGRTPVGFPIALAGLDGASLGRDLGNRVGGLPFTVLIGPDGRILQRRIGQLSADELARWRSASTG</sequence>
<dbReference type="InterPro" id="IPR013740">
    <property type="entry name" value="Redoxin"/>
</dbReference>
<dbReference type="PROSITE" id="PS51352">
    <property type="entry name" value="THIOREDOXIN_2"/>
    <property type="match status" value="1"/>
</dbReference>
<dbReference type="RefSeq" id="WP_135284844.1">
    <property type="nucleotide sequence ID" value="NZ_SMLL01000003.1"/>
</dbReference>
<dbReference type="PANTHER" id="PTHR42852:SF13">
    <property type="entry name" value="PROTEIN DIPZ"/>
    <property type="match status" value="1"/>
</dbReference>
<keyword evidence="3" id="KW-0676">Redox-active center</keyword>
<dbReference type="EMBL" id="SMLL01000003">
    <property type="protein sequence ID" value="TFZ01545.1"/>
    <property type="molecule type" value="Genomic_DNA"/>
</dbReference>
<evidence type="ECO:0000313" key="6">
    <source>
        <dbReference type="Proteomes" id="UP000297564"/>
    </source>
</evidence>
<gene>
    <name evidence="5" type="ORF">EZ242_09250</name>
</gene>
<reference evidence="5 6" key="1">
    <citation type="submission" date="2019-03" db="EMBL/GenBank/DDBJ databases">
        <title>Ramlibacter rhizophilus CCTCC AB2015357, whole genome shotgun sequence.</title>
        <authorList>
            <person name="Zhang X."/>
            <person name="Feng G."/>
            <person name="Zhu H."/>
        </authorList>
    </citation>
    <scope>NUCLEOTIDE SEQUENCE [LARGE SCALE GENOMIC DNA]</scope>
    <source>
        <strain evidence="5 6">CCTCC AB2015357</strain>
    </source>
</reference>
<dbReference type="AlphaFoldDB" id="A0A4Z0BU69"/>
<evidence type="ECO:0000259" key="4">
    <source>
        <dbReference type="PROSITE" id="PS51352"/>
    </source>
</evidence>
<evidence type="ECO:0000313" key="5">
    <source>
        <dbReference type="EMBL" id="TFZ01545.1"/>
    </source>
</evidence>
<dbReference type="InterPro" id="IPR050553">
    <property type="entry name" value="Thioredoxin_ResA/DsbE_sf"/>
</dbReference>
<proteinExistence type="predicted"/>
<protein>
    <submittedName>
        <fullName evidence="5">TlpA family protein disulfide reductase</fullName>
    </submittedName>
</protein>
<comment type="subcellular location">
    <subcellularLocation>
        <location evidence="1">Cell envelope</location>
    </subcellularLocation>
</comment>
<dbReference type="Pfam" id="PF08534">
    <property type="entry name" value="Redoxin"/>
    <property type="match status" value="1"/>
</dbReference>